<dbReference type="InterPro" id="IPR018247">
    <property type="entry name" value="EF_Hand_1_Ca_BS"/>
</dbReference>
<dbReference type="EMBL" id="JAIWQS010000012">
    <property type="protein sequence ID" value="KAJ8748949.1"/>
    <property type="molecule type" value="Genomic_DNA"/>
</dbReference>
<dbReference type="SUPFAM" id="SSF47473">
    <property type="entry name" value="EF-hand"/>
    <property type="match status" value="1"/>
</dbReference>
<feature type="region of interest" description="Disordered" evidence="2">
    <location>
        <begin position="109"/>
        <end position="136"/>
    </location>
</feature>
<dbReference type="InterPro" id="IPR011992">
    <property type="entry name" value="EF-hand-dom_pair"/>
</dbReference>
<protein>
    <recommendedName>
        <fullName evidence="3">EF-hand domain-containing protein</fullName>
    </recommendedName>
</protein>
<feature type="compositionally biased region" description="Polar residues" evidence="2">
    <location>
        <begin position="9"/>
        <end position="20"/>
    </location>
</feature>
<feature type="compositionally biased region" description="Basic and acidic residues" evidence="2">
    <location>
        <begin position="109"/>
        <end position="128"/>
    </location>
</feature>
<dbReference type="AlphaFoldDB" id="A0AAV8SA83"/>
<dbReference type="InterPro" id="IPR002048">
    <property type="entry name" value="EF_hand_dom"/>
</dbReference>
<feature type="compositionally biased region" description="Basic and acidic residues" evidence="2">
    <location>
        <begin position="66"/>
        <end position="91"/>
    </location>
</feature>
<dbReference type="Gene3D" id="1.10.238.10">
    <property type="entry name" value="EF-hand"/>
    <property type="match status" value="1"/>
</dbReference>
<name>A0AAV8SA83_9ROSI</name>
<evidence type="ECO:0000256" key="1">
    <source>
        <dbReference type="ARBA" id="ARBA00022837"/>
    </source>
</evidence>
<feature type="domain" description="EF-hand" evidence="3">
    <location>
        <begin position="177"/>
        <end position="212"/>
    </location>
</feature>
<evidence type="ECO:0000259" key="3">
    <source>
        <dbReference type="PROSITE" id="PS50222"/>
    </source>
</evidence>
<dbReference type="CDD" id="cd00051">
    <property type="entry name" value="EFh"/>
    <property type="match status" value="1"/>
</dbReference>
<dbReference type="Pfam" id="PF13499">
    <property type="entry name" value="EF-hand_7"/>
    <property type="match status" value="1"/>
</dbReference>
<keyword evidence="5" id="KW-1185">Reference proteome</keyword>
<gene>
    <name evidence="4" type="ORF">K2173_013386</name>
</gene>
<accession>A0AAV8SA83</accession>
<feature type="compositionally biased region" description="Acidic residues" evidence="2">
    <location>
        <begin position="32"/>
        <end position="51"/>
    </location>
</feature>
<proteinExistence type="predicted"/>
<feature type="region of interest" description="Disordered" evidence="2">
    <location>
        <begin position="1"/>
        <end position="91"/>
    </location>
</feature>
<sequence>MEALGLHKMSSSFMGSSQKLSQRKGKRKVVYEDDDYLPNHVDDEDVSDEDFPGGRTSSKLSKNKVKNKDYKLKNKVPEEKNFSREDSVKPHDDELMQAIALSLGEDSVKHSTLKERKGNGRFQEDEGKRKRKKSFSSRVKMTEDELILHFFQFDELGRGLINRRDLQRVATAHDFMWSENEIADMIHCFDNDGDGKLNLDDFRKIVVRCNMIQGPEDN</sequence>
<reference evidence="4 5" key="1">
    <citation type="submission" date="2021-09" db="EMBL/GenBank/DDBJ databases">
        <title>Genomic insights and catalytic innovation underlie evolution of tropane alkaloids biosynthesis.</title>
        <authorList>
            <person name="Wang Y.-J."/>
            <person name="Tian T."/>
            <person name="Huang J.-P."/>
            <person name="Huang S.-X."/>
        </authorList>
    </citation>
    <scope>NUCLEOTIDE SEQUENCE [LARGE SCALE GENOMIC DNA]</scope>
    <source>
        <strain evidence="4">KIB-2018</strain>
        <tissue evidence="4">Leaf</tissue>
    </source>
</reference>
<dbReference type="PROSITE" id="PS50222">
    <property type="entry name" value="EF_HAND_2"/>
    <property type="match status" value="1"/>
</dbReference>
<evidence type="ECO:0000256" key="2">
    <source>
        <dbReference type="SAM" id="MobiDB-lite"/>
    </source>
</evidence>
<dbReference type="Proteomes" id="UP001159364">
    <property type="component" value="Linkage Group LG12"/>
</dbReference>
<dbReference type="SMART" id="SM00054">
    <property type="entry name" value="EFh"/>
    <property type="match status" value="1"/>
</dbReference>
<keyword evidence="1" id="KW-0106">Calcium</keyword>
<dbReference type="GO" id="GO:0005509">
    <property type="term" value="F:calcium ion binding"/>
    <property type="evidence" value="ECO:0007669"/>
    <property type="project" value="InterPro"/>
</dbReference>
<dbReference type="PROSITE" id="PS00018">
    <property type="entry name" value="EF_HAND_1"/>
    <property type="match status" value="1"/>
</dbReference>
<comment type="caution">
    <text evidence="4">The sequence shown here is derived from an EMBL/GenBank/DDBJ whole genome shotgun (WGS) entry which is preliminary data.</text>
</comment>
<evidence type="ECO:0000313" key="4">
    <source>
        <dbReference type="EMBL" id="KAJ8748949.1"/>
    </source>
</evidence>
<organism evidence="4 5">
    <name type="scientific">Erythroxylum novogranatense</name>
    <dbReference type="NCBI Taxonomy" id="1862640"/>
    <lineage>
        <taxon>Eukaryota</taxon>
        <taxon>Viridiplantae</taxon>
        <taxon>Streptophyta</taxon>
        <taxon>Embryophyta</taxon>
        <taxon>Tracheophyta</taxon>
        <taxon>Spermatophyta</taxon>
        <taxon>Magnoliopsida</taxon>
        <taxon>eudicotyledons</taxon>
        <taxon>Gunneridae</taxon>
        <taxon>Pentapetalae</taxon>
        <taxon>rosids</taxon>
        <taxon>fabids</taxon>
        <taxon>Malpighiales</taxon>
        <taxon>Erythroxylaceae</taxon>
        <taxon>Erythroxylum</taxon>
    </lineage>
</organism>
<evidence type="ECO:0000313" key="5">
    <source>
        <dbReference type="Proteomes" id="UP001159364"/>
    </source>
</evidence>